<evidence type="ECO:0000313" key="3">
    <source>
        <dbReference type="Proteomes" id="UP001285441"/>
    </source>
</evidence>
<gene>
    <name evidence="2" type="ORF">B0H63DRAFT_396710</name>
</gene>
<accession>A0AAE0NGR1</accession>
<reference evidence="2" key="2">
    <citation type="submission" date="2023-06" db="EMBL/GenBank/DDBJ databases">
        <authorList>
            <consortium name="Lawrence Berkeley National Laboratory"/>
            <person name="Haridas S."/>
            <person name="Hensen N."/>
            <person name="Bonometti L."/>
            <person name="Westerberg I."/>
            <person name="Brannstrom I.O."/>
            <person name="Guillou S."/>
            <person name="Cros-Aarteil S."/>
            <person name="Calhoun S."/>
            <person name="Kuo A."/>
            <person name="Mondo S."/>
            <person name="Pangilinan J."/>
            <person name="Riley R."/>
            <person name="LaButti K."/>
            <person name="Andreopoulos B."/>
            <person name="Lipzen A."/>
            <person name="Chen C."/>
            <person name="Yanf M."/>
            <person name="Daum C."/>
            <person name="Ng V."/>
            <person name="Clum A."/>
            <person name="Steindorff A."/>
            <person name="Ohm R."/>
            <person name="Martin F."/>
            <person name="Silar P."/>
            <person name="Natvig D."/>
            <person name="Lalanne C."/>
            <person name="Gautier V."/>
            <person name="Ament-velasquez S.L."/>
            <person name="Kruys A."/>
            <person name="Hutchinson M.I."/>
            <person name="Powell A.J."/>
            <person name="Barry K."/>
            <person name="Miller A.N."/>
            <person name="Grigoriev I.V."/>
            <person name="Debuchy R."/>
            <person name="Gladieux P."/>
            <person name="Thoren M.H."/>
            <person name="Johannesson H."/>
        </authorList>
    </citation>
    <scope>NUCLEOTIDE SEQUENCE</scope>
    <source>
        <strain evidence="2">CBS 232.78</strain>
    </source>
</reference>
<dbReference type="EMBL" id="JAULSW010000005">
    <property type="protein sequence ID" value="KAK3381212.1"/>
    <property type="molecule type" value="Genomic_DNA"/>
</dbReference>
<feature type="domain" description="DUF7025" evidence="1">
    <location>
        <begin position="175"/>
        <end position="260"/>
    </location>
</feature>
<name>A0AAE0NGR1_9PEZI</name>
<evidence type="ECO:0000313" key="2">
    <source>
        <dbReference type="EMBL" id="KAK3381212.1"/>
    </source>
</evidence>
<dbReference type="PANTHER" id="PTHR46411:SF2">
    <property type="entry name" value="AAA+ ATPASE DOMAIN-CONTAINING PROTEIN"/>
    <property type="match status" value="1"/>
</dbReference>
<proteinExistence type="predicted"/>
<dbReference type="AlphaFoldDB" id="A0AAE0NGR1"/>
<reference evidence="2" key="1">
    <citation type="journal article" date="2023" name="Mol. Phylogenet. Evol.">
        <title>Genome-scale phylogeny and comparative genomics of the fungal order Sordariales.</title>
        <authorList>
            <person name="Hensen N."/>
            <person name="Bonometti L."/>
            <person name="Westerberg I."/>
            <person name="Brannstrom I.O."/>
            <person name="Guillou S."/>
            <person name="Cros-Aarteil S."/>
            <person name="Calhoun S."/>
            <person name="Haridas S."/>
            <person name="Kuo A."/>
            <person name="Mondo S."/>
            <person name="Pangilinan J."/>
            <person name="Riley R."/>
            <person name="LaButti K."/>
            <person name="Andreopoulos B."/>
            <person name="Lipzen A."/>
            <person name="Chen C."/>
            <person name="Yan M."/>
            <person name="Daum C."/>
            <person name="Ng V."/>
            <person name="Clum A."/>
            <person name="Steindorff A."/>
            <person name="Ohm R.A."/>
            <person name="Martin F."/>
            <person name="Silar P."/>
            <person name="Natvig D.O."/>
            <person name="Lalanne C."/>
            <person name="Gautier V."/>
            <person name="Ament-Velasquez S.L."/>
            <person name="Kruys A."/>
            <person name="Hutchinson M.I."/>
            <person name="Powell A.J."/>
            <person name="Barry K."/>
            <person name="Miller A.N."/>
            <person name="Grigoriev I.V."/>
            <person name="Debuchy R."/>
            <person name="Gladieux P."/>
            <person name="Hiltunen Thoren M."/>
            <person name="Johannesson H."/>
        </authorList>
    </citation>
    <scope>NUCLEOTIDE SEQUENCE</scope>
    <source>
        <strain evidence="2">CBS 232.78</strain>
    </source>
</reference>
<evidence type="ECO:0000259" key="1">
    <source>
        <dbReference type="Pfam" id="PF22942"/>
    </source>
</evidence>
<dbReference type="SUPFAM" id="SSF52540">
    <property type="entry name" value="P-loop containing nucleoside triphosphate hydrolases"/>
    <property type="match status" value="1"/>
</dbReference>
<dbReference type="InterPro" id="IPR054289">
    <property type="entry name" value="DUF7025"/>
</dbReference>
<dbReference type="Pfam" id="PF22942">
    <property type="entry name" value="DUF7025"/>
    <property type="match status" value="1"/>
</dbReference>
<comment type="caution">
    <text evidence="2">The sequence shown here is derived from an EMBL/GenBank/DDBJ whole genome shotgun (WGS) entry which is preliminary data.</text>
</comment>
<dbReference type="PANTHER" id="PTHR46411">
    <property type="entry name" value="FAMILY ATPASE, PUTATIVE-RELATED"/>
    <property type="match status" value="1"/>
</dbReference>
<dbReference type="InterPro" id="IPR027417">
    <property type="entry name" value="P-loop_NTPase"/>
</dbReference>
<dbReference type="Proteomes" id="UP001285441">
    <property type="component" value="Unassembled WGS sequence"/>
</dbReference>
<protein>
    <recommendedName>
        <fullName evidence="1">DUF7025 domain-containing protein</fullName>
    </recommendedName>
</protein>
<sequence>MAKSPTEKRRFFRRTLPATQQSADHVGKETAIQDFYEGPNLVEGPNNINWVEWAVASLPVPKKLKFEGAAIQVYHRLNASNLGVNEGKKYFASSIRLQSPYIQESMAETFKKHGLDYDIKGAATSQVPHRALFHSRERIAEVADTTDNEITREHLTLLLKVIQDELADTLDLYEQYEKDQKIGHHQLWTIFPSGHVFATKPGNGLEALRAEATRYVGSACLVDCQSISFNGCQYCIKKTTLEYPFYNGRVHISKLSSFPIIDLATNISIKERLHARGLRTTRPTKEDVERNREVVMEDKENLLIMSPMLGCYNLLESTWHGSGLISVDDLYTPKFQSSAFEKLVFDEKKKSIVRSLTGTILESGVKFHDLISGKVADLFERPLLRIGSMKRDLSENENQSSDLQQNIRNATEWRGLVLFDAFVRHIEYFKGIVFLTTNLTGPIDAAVRSRAQIHLTFSSLAPPMRMRVWRNFVEDVSKQLSALSDADITELAKWEMNGREIKNTINLAVAWCQNNGLPLSLDAVEDLIALVSPFATKKSENSSELLLGNGVAAAVNGAKTTSATEGLEESLLDLEL</sequence>
<keyword evidence="3" id="KW-1185">Reference proteome</keyword>
<organism evidence="2 3">
    <name type="scientific">Podospora didyma</name>
    <dbReference type="NCBI Taxonomy" id="330526"/>
    <lineage>
        <taxon>Eukaryota</taxon>
        <taxon>Fungi</taxon>
        <taxon>Dikarya</taxon>
        <taxon>Ascomycota</taxon>
        <taxon>Pezizomycotina</taxon>
        <taxon>Sordariomycetes</taxon>
        <taxon>Sordariomycetidae</taxon>
        <taxon>Sordariales</taxon>
        <taxon>Podosporaceae</taxon>
        <taxon>Podospora</taxon>
    </lineage>
</organism>